<evidence type="ECO:0000256" key="1">
    <source>
        <dbReference type="SAM" id="MobiDB-lite"/>
    </source>
</evidence>
<gene>
    <name evidence="2" type="ORF">GP473_06265</name>
</gene>
<feature type="compositionally biased region" description="Basic and acidic residues" evidence="1">
    <location>
        <begin position="115"/>
        <end position="126"/>
    </location>
</feature>
<dbReference type="EMBL" id="CP046883">
    <property type="protein sequence ID" value="QNH96319.1"/>
    <property type="molecule type" value="Genomic_DNA"/>
</dbReference>
<dbReference type="NCBIfam" id="TIGR03544">
    <property type="entry name" value="DivI1A_domain"/>
    <property type="match status" value="1"/>
</dbReference>
<dbReference type="Proteomes" id="UP000515275">
    <property type="component" value="Chromosome"/>
</dbReference>
<dbReference type="InterPro" id="IPR019933">
    <property type="entry name" value="DivIVA_domain"/>
</dbReference>
<dbReference type="AlphaFoldDB" id="A0A7G7YP99"/>
<evidence type="ECO:0000313" key="2">
    <source>
        <dbReference type="EMBL" id="QNH96319.1"/>
    </source>
</evidence>
<protein>
    <submittedName>
        <fullName evidence="2">DivIVA domain-containing protein</fullName>
    </submittedName>
</protein>
<accession>A0A7G7YP99</accession>
<keyword evidence="3" id="KW-1185">Reference proteome</keyword>
<feature type="region of interest" description="Disordered" evidence="1">
    <location>
        <begin position="103"/>
        <end position="126"/>
    </location>
</feature>
<sequence length="126" mass="14163">MYWIMSLVGALLVGALLTYLLAKVFGRGEDLPSIRTDPYAEQHRAQLEDGEISSGSVENVRFTQSLRGYNQHEVDQYISRIAAKLEDYEQKLVEQGARPAKTVGAVTRPIVPRSEQSRNEARGDRQ</sequence>
<dbReference type="Gene3D" id="6.10.250.660">
    <property type="match status" value="1"/>
</dbReference>
<dbReference type="KEGG" id="cans:GP473_06265"/>
<reference evidence="2 3" key="1">
    <citation type="submission" date="2019-12" db="EMBL/GenBank/DDBJ databases">
        <title>Corynebacterium sp. nov., isolated from feces of the Anser Albifrons in China.</title>
        <authorList>
            <person name="Liu Q."/>
        </authorList>
    </citation>
    <scope>NUCLEOTIDE SEQUENCE [LARGE SCALE GENOMIC DNA]</scope>
    <source>
        <strain evidence="2 3">23H37-10</strain>
    </source>
</reference>
<organism evidence="2 3">
    <name type="scientific">Corynebacterium anserum</name>
    <dbReference type="NCBI Taxonomy" id="2684406"/>
    <lineage>
        <taxon>Bacteria</taxon>
        <taxon>Bacillati</taxon>
        <taxon>Actinomycetota</taxon>
        <taxon>Actinomycetes</taxon>
        <taxon>Mycobacteriales</taxon>
        <taxon>Corynebacteriaceae</taxon>
        <taxon>Corynebacterium</taxon>
    </lineage>
</organism>
<proteinExistence type="predicted"/>
<evidence type="ECO:0000313" key="3">
    <source>
        <dbReference type="Proteomes" id="UP000515275"/>
    </source>
</evidence>
<name>A0A7G7YP99_9CORY</name>